<dbReference type="Proteomes" id="UP000094329">
    <property type="component" value="Unassembled WGS sequence"/>
</dbReference>
<comment type="caution">
    <text evidence="3">The sequence shown here is derived from an EMBL/GenBank/DDBJ whole genome shotgun (WGS) entry which is preliminary data.</text>
</comment>
<dbReference type="NCBIfam" id="TIGR00697">
    <property type="entry name" value="queuosine precursor transporter"/>
    <property type="match status" value="1"/>
</dbReference>
<evidence type="ECO:0000256" key="2">
    <source>
        <dbReference type="SAM" id="Phobius"/>
    </source>
</evidence>
<feature type="transmembrane region" description="Helical" evidence="2">
    <location>
        <begin position="12"/>
        <end position="34"/>
    </location>
</feature>
<keyword evidence="4" id="KW-1185">Reference proteome</keyword>
<feature type="transmembrane region" description="Helical" evidence="2">
    <location>
        <begin position="71"/>
        <end position="95"/>
    </location>
</feature>
<dbReference type="PROSITE" id="PS51257">
    <property type="entry name" value="PROKAR_LIPOPROTEIN"/>
    <property type="match status" value="1"/>
</dbReference>
<dbReference type="Pfam" id="PF02592">
    <property type="entry name" value="Vut_1"/>
    <property type="match status" value="1"/>
</dbReference>
<accession>A0ABX2ZYX2</accession>
<dbReference type="EMBL" id="MDTU01000001">
    <property type="protein sequence ID" value="ODN41713.1"/>
    <property type="molecule type" value="Genomic_DNA"/>
</dbReference>
<evidence type="ECO:0000313" key="3">
    <source>
        <dbReference type="EMBL" id="ODN41713.1"/>
    </source>
</evidence>
<dbReference type="PANTHER" id="PTHR34300:SF2">
    <property type="entry name" value="QUEUOSINE PRECURSOR TRANSPORTER-RELATED"/>
    <property type="match status" value="1"/>
</dbReference>
<proteinExistence type="predicted"/>
<evidence type="ECO:0000313" key="4">
    <source>
        <dbReference type="Proteomes" id="UP000094329"/>
    </source>
</evidence>
<dbReference type="PANTHER" id="PTHR34300">
    <property type="entry name" value="QUEUOSINE PRECURSOR TRANSPORTER-RELATED"/>
    <property type="match status" value="1"/>
</dbReference>
<feature type="transmembrane region" description="Helical" evidence="2">
    <location>
        <begin position="115"/>
        <end position="136"/>
    </location>
</feature>
<keyword evidence="2" id="KW-0812">Transmembrane</keyword>
<keyword evidence="2" id="KW-0472">Membrane</keyword>
<evidence type="ECO:0000256" key="1">
    <source>
        <dbReference type="NCBIfam" id="TIGR00697"/>
    </source>
</evidence>
<feature type="transmembrane region" description="Helical" evidence="2">
    <location>
        <begin position="148"/>
        <end position="173"/>
    </location>
</feature>
<feature type="transmembrane region" description="Helical" evidence="2">
    <location>
        <begin position="40"/>
        <end position="59"/>
    </location>
</feature>
<name>A0ABX2ZYX2_9GAMM</name>
<reference evidence="3 4" key="1">
    <citation type="submission" date="2016-08" db="EMBL/GenBank/DDBJ databases">
        <title>Draft genome sequence of Candidatus Piscirickettsia litoralis, from seawater.</title>
        <authorList>
            <person name="Wan X."/>
            <person name="Lee A.J."/>
            <person name="Hou S."/>
            <person name="Donachie S.P."/>
        </authorList>
    </citation>
    <scope>NUCLEOTIDE SEQUENCE [LARGE SCALE GENOMIC DNA]</scope>
    <source>
        <strain evidence="3 4">Y2</strain>
    </source>
</reference>
<organism evidence="3 4">
    <name type="scientific">Piscirickettsia litoralis</name>
    <dbReference type="NCBI Taxonomy" id="1891921"/>
    <lineage>
        <taxon>Bacteria</taxon>
        <taxon>Pseudomonadati</taxon>
        <taxon>Pseudomonadota</taxon>
        <taxon>Gammaproteobacteria</taxon>
        <taxon>Thiotrichales</taxon>
        <taxon>Piscirickettsiaceae</taxon>
        <taxon>Piscirickettsia</taxon>
    </lineage>
</organism>
<keyword evidence="2" id="KW-1133">Transmembrane helix</keyword>
<protein>
    <recommendedName>
        <fullName evidence="1">Queuosine precursor transporter</fullName>
    </recommendedName>
</protein>
<dbReference type="RefSeq" id="WP_069311515.1">
    <property type="nucleotide sequence ID" value="NZ_MDTU01000001.1"/>
</dbReference>
<sequence>MVTKNLLDHKYQLMILLTLMVVVSCAMAASAIVALKPVQVGIIFPFSNILFSIFTFPIIDGICEIYGKRLAYYISILGIVAQAIFVIFIELSVLAPGAPIWTNQHSYESVLSKSYTVILATVVAFLVAQFLDVYLFQWLKGKTRGKMLWLRSGISSIAGQLIDSVIFICIVFHHPQINGQ</sequence>
<gene>
    <name evidence="3" type="ORF">BGC07_00330</name>
</gene>
<dbReference type="InterPro" id="IPR003744">
    <property type="entry name" value="YhhQ"/>
</dbReference>